<dbReference type="PROSITE" id="PS50879">
    <property type="entry name" value="RNASE_H_1"/>
    <property type="match status" value="1"/>
</dbReference>
<feature type="domain" description="RNase H type-1" evidence="12">
    <location>
        <begin position="22"/>
        <end position="169"/>
    </location>
</feature>
<evidence type="ECO:0000256" key="7">
    <source>
        <dbReference type="ARBA" id="ARBA00022723"/>
    </source>
</evidence>
<dbReference type="EMBL" id="FOUF01000006">
    <property type="protein sequence ID" value="SFM09150.1"/>
    <property type="molecule type" value="Genomic_DNA"/>
</dbReference>
<keyword evidence="9 11" id="KW-0378">Hydrolase</keyword>
<evidence type="ECO:0000259" key="12">
    <source>
        <dbReference type="PROSITE" id="PS50879"/>
    </source>
</evidence>
<dbReference type="NCBIfam" id="NF001236">
    <property type="entry name" value="PRK00203.1"/>
    <property type="match status" value="1"/>
</dbReference>
<evidence type="ECO:0000256" key="1">
    <source>
        <dbReference type="ARBA" id="ARBA00000077"/>
    </source>
</evidence>
<dbReference type="GO" id="GO:0000287">
    <property type="term" value="F:magnesium ion binding"/>
    <property type="evidence" value="ECO:0007669"/>
    <property type="project" value="UniProtKB-UniRule"/>
</dbReference>
<evidence type="ECO:0000313" key="13">
    <source>
        <dbReference type="EMBL" id="SFM09150.1"/>
    </source>
</evidence>
<comment type="subcellular location">
    <subcellularLocation>
        <location evidence="11">Cytoplasm</location>
    </subcellularLocation>
</comment>
<dbReference type="InterPro" id="IPR050092">
    <property type="entry name" value="RNase_H"/>
</dbReference>
<evidence type="ECO:0000256" key="3">
    <source>
        <dbReference type="ARBA" id="ARBA00005300"/>
    </source>
</evidence>
<dbReference type="GO" id="GO:0005737">
    <property type="term" value="C:cytoplasm"/>
    <property type="evidence" value="ECO:0007669"/>
    <property type="project" value="UniProtKB-SubCell"/>
</dbReference>
<dbReference type="InterPro" id="IPR022892">
    <property type="entry name" value="RNaseHI"/>
</dbReference>
<keyword evidence="7 11" id="KW-0479">Metal-binding</keyword>
<dbReference type="Pfam" id="PF00075">
    <property type="entry name" value="RNase_H"/>
    <property type="match status" value="1"/>
</dbReference>
<dbReference type="AlphaFoldDB" id="A0A1I4N1R8"/>
<feature type="binding site" evidence="11">
    <location>
        <position position="31"/>
    </location>
    <ligand>
        <name>Mg(2+)</name>
        <dbReference type="ChEBI" id="CHEBI:18420"/>
        <label>1</label>
    </ligand>
</feature>
<protein>
    <recommendedName>
        <fullName evidence="5 11">Ribonuclease H</fullName>
        <shortName evidence="11">RNase H</shortName>
        <ecNumber evidence="5 11">3.1.26.4</ecNumber>
    </recommendedName>
</protein>
<evidence type="ECO:0000256" key="10">
    <source>
        <dbReference type="ARBA" id="ARBA00022842"/>
    </source>
</evidence>
<evidence type="ECO:0000256" key="8">
    <source>
        <dbReference type="ARBA" id="ARBA00022759"/>
    </source>
</evidence>
<proteinExistence type="inferred from homology"/>
<keyword evidence="11" id="KW-0963">Cytoplasm</keyword>
<dbReference type="PANTHER" id="PTHR10642">
    <property type="entry name" value="RIBONUCLEASE H1"/>
    <property type="match status" value="1"/>
</dbReference>
<dbReference type="Gene3D" id="3.30.420.10">
    <property type="entry name" value="Ribonuclease H-like superfamily/Ribonuclease H"/>
    <property type="match status" value="1"/>
</dbReference>
<keyword evidence="6 11" id="KW-0540">Nuclease</keyword>
<organism evidence="13 14">
    <name type="scientific">Nitrosomonas nitrosa</name>
    <dbReference type="NCBI Taxonomy" id="52442"/>
    <lineage>
        <taxon>Bacteria</taxon>
        <taxon>Pseudomonadati</taxon>
        <taxon>Pseudomonadota</taxon>
        <taxon>Betaproteobacteria</taxon>
        <taxon>Nitrosomonadales</taxon>
        <taxon>Nitrosomonadaceae</taxon>
        <taxon>Nitrosomonas</taxon>
    </lineage>
</organism>
<dbReference type="PANTHER" id="PTHR10642:SF26">
    <property type="entry name" value="RIBONUCLEASE H1"/>
    <property type="match status" value="1"/>
</dbReference>
<dbReference type="STRING" id="52442.SAMN05421880_10650"/>
<dbReference type="GO" id="GO:0004523">
    <property type="term" value="F:RNA-DNA hybrid ribonuclease activity"/>
    <property type="evidence" value="ECO:0007669"/>
    <property type="project" value="UniProtKB-UniRule"/>
</dbReference>
<comment type="similarity">
    <text evidence="3 11">Belongs to the RNase H family.</text>
</comment>
<keyword evidence="14" id="KW-1185">Reference proteome</keyword>
<dbReference type="GO" id="GO:0003676">
    <property type="term" value="F:nucleic acid binding"/>
    <property type="evidence" value="ECO:0007669"/>
    <property type="project" value="InterPro"/>
</dbReference>
<comment type="subunit">
    <text evidence="4 11">Monomer.</text>
</comment>
<accession>A0A1I4N1R8</accession>
<dbReference type="SUPFAM" id="SSF53098">
    <property type="entry name" value="Ribonuclease H-like"/>
    <property type="match status" value="1"/>
</dbReference>
<feature type="binding site" evidence="11">
    <location>
        <position position="31"/>
    </location>
    <ligand>
        <name>Mg(2+)</name>
        <dbReference type="ChEBI" id="CHEBI:18420"/>
        <label>2</label>
    </ligand>
</feature>
<evidence type="ECO:0000256" key="11">
    <source>
        <dbReference type="HAMAP-Rule" id="MF_00042"/>
    </source>
</evidence>
<evidence type="ECO:0000256" key="9">
    <source>
        <dbReference type="ARBA" id="ARBA00022801"/>
    </source>
</evidence>
<dbReference type="HAMAP" id="MF_00042">
    <property type="entry name" value="RNase_H"/>
    <property type="match status" value="1"/>
</dbReference>
<feature type="binding site" evidence="11">
    <location>
        <position position="97"/>
    </location>
    <ligand>
        <name>Mg(2+)</name>
        <dbReference type="ChEBI" id="CHEBI:18420"/>
        <label>1</label>
    </ligand>
</feature>
<dbReference type="FunFam" id="3.30.420.10:FF:000089">
    <property type="entry name" value="Ribonuclease H"/>
    <property type="match status" value="1"/>
</dbReference>
<evidence type="ECO:0000256" key="4">
    <source>
        <dbReference type="ARBA" id="ARBA00011245"/>
    </source>
</evidence>
<dbReference type="InterPro" id="IPR002156">
    <property type="entry name" value="RNaseH_domain"/>
</dbReference>
<dbReference type="CDD" id="cd09278">
    <property type="entry name" value="RNase_HI_prokaryote_like"/>
    <property type="match status" value="1"/>
</dbReference>
<dbReference type="InterPro" id="IPR036397">
    <property type="entry name" value="RNaseH_sf"/>
</dbReference>
<keyword evidence="10 11" id="KW-0460">Magnesium</keyword>
<evidence type="ECO:0000313" key="14">
    <source>
        <dbReference type="Proteomes" id="UP000199561"/>
    </source>
</evidence>
<evidence type="ECO:0000256" key="5">
    <source>
        <dbReference type="ARBA" id="ARBA00012180"/>
    </source>
</evidence>
<feature type="binding site" evidence="11">
    <location>
        <position position="161"/>
    </location>
    <ligand>
        <name>Mg(2+)</name>
        <dbReference type="ChEBI" id="CHEBI:18420"/>
        <label>2</label>
    </ligand>
</feature>
<reference evidence="13 14" key="1">
    <citation type="submission" date="2016-10" db="EMBL/GenBank/DDBJ databases">
        <authorList>
            <person name="de Groot N.N."/>
        </authorList>
    </citation>
    <scope>NUCLEOTIDE SEQUENCE [LARGE SCALE GENOMIC DNA]</scope>
    <source>
        <strain evidence="13 14">Nm146</strain>
    </source>
</reference>
<gene>
    <name evidence="11" type="primary">rnhA</name>
    <name evidence="13" type="ORF">SAMN05421880_10650</name>
</gene>
<feature type="binding site" evidence="11">
    <location>
        <position position="69"/>
    </location>
    <ligand>
        <name>Mg(2+)</name>
        <dbReference type="ChEBI" id="CHEBI:18420"/>
        <label>1</label>
    </ligand>
</feature>
<dbReference type="InterPro" id="IPR012337">
    <property type="entry name" value="RNaseH-like_sf"/>
</dbReference>
<comment type="cofactor">
    <cofactor evidence="11">
        <name>Mg(2+)</name>
        <dbReference type="ChEBI" id="CHEBI:18420"/>
    </cofactor>
    <text evidence="11">Binds 1 Mg(2+) ion per subunit. May bind a second metal ion at a regulatory site, or after substrate binding.</text>
</comment>
<name>A0A1I4N1R8_9PROT</name>
<dbReference type="Proteomes" id="UP000199561">
    <property type="component" value="Unassembled WGS sequence"/>
</dbReference>
<dbReference type="GO" id="GO:0043137">
    <property type="term" value="P:DNA replication, removal of RNA primer"/>
    <property type="evidence" value="ECO:0007669"/>
    <property type="project" value="TreeGrafter"/>
</dbReference>
<evidence type="ECO:0000256" key="6">
    <source>
        <dbReference type="ARBA" id="ARBA00022722"/>
    </source>
</evidence>
<dbReference type="EC" id="3.1.26.4" evidence="5 11"/>
<evidence type="ECO:0000256" key="2">
    <source>
        <dbReference type="ARBA" id="ARBA00004065"/>
    </source>
</evidence>
<comment type="catalytic activity">
    <reaction evidence="1 11">
        <text>Endonucleolytic cleavage to 5'-phosphomonoester.</text>
        <dbReference type="EC" id="3.1.26.4"/>
    </reaction>
</comment>
<sequence length="179" mass="20005">MSEIIPDDQSPNQQIKTDMLEVTDVVEIFTDGACKGNPGVGGWGALLEYGGKKLELFGGEARTTNNRMELIAAIRALQALASLPLSPEACKIRLHTDSQYVQKGINEWIHGWKRNGWRTADKKPVKNEALWKELDSLSQRYSVEWFWVRGHAGHDGNERADGLANRGVESILMNEMDPT</sequence>
<keyword evidence="8 11" id="KW-0255">Endonuclease</keyword>
<comment type="function">
    <text evidence="2 11">Endonuclease that specifically degrades the RNA of RNA-DNA hybrids.</text>
</comment>